<keyword evidence="3" id="KW-1185">Reference proteome</keyword>
<dbReference type="EMBL" id="JAUSTO010000013">
    <property type="protein sequence ID" value="MDQ0153136.1"/>
    <property type="molecule type" value="Genomic_DNA"/>
</dbReference>
<feature type="non-terminal residue" evidence="2">
    <location>
        <position position="203"/>
    </location>
</feature>
<gene>
    <name evidence="2" type="ORF">J2S20_001845</name>
</gene>
<evidence type="ECO:0000313" key="2">
    <source>
        <dbReference type="EMBL" id="MDQ0153136.1"/>
    </source>
</evidence>
<feature type="transmembrane region" description="Helical" evidence="1">
    <location>
        <begin position="12"/>
        <end position="32"/>
    </location>
</feature>
<keyword evidence="2" id="KW-0966">Cell projection</keyword>
<evidence type="ECO:0000313" key="3">
    <source>
        <dbReference type="Proteomes" id="UP001241537"/>
    </source>
</evidence>
<dbReference type="AlphaFoldDB" id="A0AAE3VB88"/>
<protein>
    <submittedName>
        <fullName evidence="2">FlaG/FlaF family flagellin (Archaellin)</fullName>
    </submittedName>
</protein>
<evidence type="ECO:0000256" key="1">
    <source>
        <dbReference type="SAM" id="Phobius"/>
    </source>
</evidence>
<keyword evidence="1" id="KW-0472">Membrane</keyword>
<keyword evidence="1" id="KW-1133">Transmembrane helix</keyword>
<proteinExistence type="predicted"/>
<keyword evidence="1" id="KW-0812">Transmembrane</keyword>
<reference evidence="2" key="1">
    <citation type="submission" date="2023-07" db="EMBL/GenBank/DDBJ databases">
        <title>Genomic Encyclopedia of Type Strains, Phase IV (KMG-IV): sequencing the most valuable type-strain genomes for metagenomic binning, comparative biology and taxonomic classification.</title>
        <authorList>
            <person name="Goeker M."/>
        </authorList>
    </citation>
    <scope>NUCLEOTIDE SEQUENCE</scope>
    <source>
        <strain evidence="2">DSM 19659</strain>
    </source>
</reference>
<keyword evidence="2" id="KW-0969">Cilium</keyword>
<dbReference type="Proteomes" id="UP001241537">
    <property type="component" value="Unassembled WGS sequence"/>
</dbReference>
<accession>A0AAE3VB88</accession>
<keyword evidence="2" id="KW-0282">Flagellum</keyword>
<comment type="caution">
    <text evidence="2">The sequence shown here is derived from an EMBL/GenBank/DDBJ whole genome shotgun (WGS) entry which is preliminary data.</text>
</comment>
<dbReference type="RefSeq" id="WP_307255139.1">
    <property type="nucleotide sequence ID" value="NZ_JAUSTO010000013.1"/>
</dbReference>
<sequence length="203" mass="22570">MDVLGIEITKREVVASIAIVGIMASIGFFISGQIDNYSDSKRTEYSKAVRIERAESFEYGMRTHIGNALVFGELTAVDPVGYPGVDGEYIEISQTTEQYTMHTRMVPHTVNGETTYTTETYWTWDEIASETKQCEQVEMLGIIFAKEKISPLYMQYVGTVRASSELRYNYSGAASGMVGTMFTNLSGGEVGENSIFYESDIDS</sequence>
<organism evidence="2 3">
    <name type="scientific">Moryella indoligenes</name>
    <dbReference type="NCBI Taxonomy" id="371674"/>
    <lineage>
        <taxon>Bacteria</taxon>
        <taxon>Bacillati</taxon>
        <taxon>Bacillota</taxon>
        <taxon>Clostridia</taxon>
        <taxon>Lachnospirales</taxon>
        <taxon>Lachnospiraceae</taxon>
        <taxon>Moryella</taxon>
    </lineage>
</organism>
<name>A0AAE3VB88_9FIRM</name>